<dbReference type="GeneID" id="78297431"/>
<name>A0A2U1B6H0_9BACT</name>
<sequence>MAGFIWRSKESGELVIPTPAKMFLVTSECPCCEMKVIGQQILIGKNANKDNHSDRCVEGRSDHPYRWNLKEFWGDGVGVPFGMWLIRDVGSSRWKNPTNGCSGSTYGYGPIDCNGKLWGLPQWFQTGYSYDGHMQLLQACLKDNGSFYTSCGSLTTLTNSYSPFTLQNNGNYITYLSNQIPDSNTTSTGFFEGEKNV</sequence>
<comment type="caution">
    <text evidence="1">The sequence shown here is derived from an EMBL/GenBank/DDBJ whole genome shotgun (WGS) entry which is preliminary data.</text>
</comment>
<dbReference type="Proteomes" id="UP000245959">
    <property type="component" value="Unassembled WGS sequence"/>
</dbReference>
<dbReference type="RefSeq" id="WP_133245074.1">
    <property type="nucleotide sequence ID" value="NZ_CABMMC010000068.1"/>
</dbReference>
<proteinExistence type="predicted"/>
<evidence type="ECO:0000313" key="2">
    <source>
        <dbReference type="Proteomes" id="UP000245959"/>
    </source>
</evidence>
<organism evidence="1 2">
    <name type="scientific">Victivallis vadensis</name>
    <dbReference type="NCBI Taxonomy" id="172901"/>
    <lineage>
        <taxon>Bacteria</taxon>
        <taxon>Pseudomonadati</taxon>
        <taxon>Lentisphaerota</taxon>
        <taxon>Lentisphaeria</taxon>
        <taxon>Victivallales</taxon>
        <taxon>Victivallaceae</taxon>
        <taxon>Victivallis</taxon>
    </lineage>
</organism>
<keyword evidence="2" id="KW-1185">Reference proteome</keyword>
<dbReference type="EMBL" id="QEKH01000007">
    <property type="protein sequence ID" value="PVY44264.1"/>
    <property type="molecule type" value="Genomic_DNA"/>
</dbReference>
<gene>
    <name evidence="1" type="ORF">C8D82_10719</name>
</gene>
<evidence type="ECO:0000313" key="1">
    <source>
        <dbReference type="EMBL" id="PVY44264.1"/>
    </source>
</evidence>
<accession>A0A2U1B6H0</accession>
<reference evidence="1 2" key="1">
    <citation type="submission" date="2018-04" db="EMBL/GenBank/DDBJ databases">
        <title>Genomic Encyclopedia of Type Strains, Phase IV (KMG-IV): sequencing the most valuable type-strain genomes for metagenomic binning, comparative biology and taxonomic classification.</title>
        <authorList>
            <person name="Goeker M."/>
        </authorList>
    </citation>
    <scope>NUCLEOTIDE SEQUENCE [LARGE SCALE GENOMIC DNA]</scope>
    <source>
        <strain evidence="1 2">DSM 14823</strain>
    </source>
</reference>
<protein>
    <submittedName>
        <fullName evidence="1">Uncharacterized protein</fullName>
    </submittedName>
</protein>
<dbReference type="AlphaFoldDB" id="A0A2U1B6H0"/>